<evidence type="ECO:0000259" key="18">
    <source>
        <dbReference type="PROSITE" id="PS51874"/>
    </source>
</evidence>
<dbReference type="EMBL" id="PP272760">
    <property type="protein sequence ID" value="WZI33515.1"/>
    <property type="molecule type" value="Genomic_RNA"/>
</dbReference>
<feature type="domain" description="SF3 helicase" evidence="17">
    <location>
        <begin position="1512"/>
        <end position="1681"/>
    </location>
</feature>
<evidence type="ECO:0000256" key="8">
    <source>
        <dbReference type="ARBA" id="ARBA00022741"/>
    </source>
</evidence>
<name>A0AB38ZKC6_9VIRU</name>
<keyword evidence="14" id="KW-0693">Viral RNA replication</keyword>
<keyword evidence="11" id="KW-0788">Thiol protease</keyword>
<dbReference type="Gene3D" id="3.40.50.300">
    <property type="entry name" value="P-loop containing nucleotide triphosphate hydrolases"/>
    <property type="match status" value="1"/>
</dbReference>
<feature type="region of interest" description="Disordered" evidence="15">
    <location>
        <begin position="570"/>
        <end position="615"/>
    </location>
</feature>
<dbReference type="GO" id="GO:0003724">
    <property type="term" value="F:RNA helicase activity"/>
    <property type="evidence" value="ECO:0007669"/>
    <property type="project" value="InterPro"/>
</dbReference>
<dbReference type="CDD" id="cd00205">
    <property type="entry name" value="rhv_like"/>
    <property type="match status" value="2"/>
</dbReference>
<evidence type="ECO:0000256" key="4">
    <source>
        <dbReference type="ARBA" id="ARBA00022561"/>
    </source>
</evidence>
<evidence type="ECO:0000256" key="1">
    <source>
        <dbReference type="ARBA" id="ARBA00004328"/>
    </source>
</evidence>
<dbReference type="Gene3D" id="2.40.10.10">
    <property type="entry name" value="Trypsin-like serine proteases"/>
    <property type="match status" value="1"/>
</dbReference>
<keyword evidence="10" id="KW-0347">Helicase</keyword>
<feature type="domain" description="RdRp catalytic" evidence="16">
    <location>
        <begin position="2743"/>
        <end position="2882"/>
    </location>
</feature>
<evidence type="ECO:0000256" key="10">
    <source>
        <dbReference type="ARBA" id="ARBA00022806"/>
    </source>
</evidence>
<dbReference type="PROSITE" id="PS51218">
    <property type="entry name" value="SF3_HELICASE_2"/>
    <property type="match status" value="1"/>
</dbReference>
<accession>A0AB38ZKC6</accession>
<feature type="domain" description="Peptidase C3" evidence="18">
    <location>
        <begin position="2243"/>
        <end position="2454"/>
    </location>
</feature>
<sequence>MHKPTNSNNNTIEENFDLRCYIAKNSSDIRNTPYNKNNQKEHSFNYSMYKDQFRNSYNPKLKYPTFFSIPGNDKKYFYLSDSFRRYVETAYKKTKKMRGFFPIEFWDTELDISFFLDARGNVVDDLYHLFQEFSFPRELRTHHSKLIEKLYDLKEGTYRDYKALSNEYFQLAYDALADKFFGLCAEAILKAPWPMYCDKIAIDDHNAYFIPPWIEVDPEDVKEAIRMNKQVDLPLLPFCDKNGRRLRYMRGRYVEMTSSYYGITWGSDGILSFTHEADMFNSRQPEGKPRYAEYSISYMPIDGEGLFDSEYEEEYYPPNLSRYVGNTSLEIAMRKENMHEPVMTLKRFPKKAITVITRKQLEKLERESVNMAYCPRLSLEELRNLRGGAKKKGSKDSSEQNSEQDKQASEEENVEQSKQGSSTDFSDDKTNTSLLKTGKVKPSQSERKLWNEIKKSNVITKRQLVDWSRRGVPLDAIALWVDQQQAKGITFAQEEPPSQLRRLMKPRVNFDEESIATSQGTHASVEILTDESQVNNQFEGLEIVTQVAPQIADIPVEILVGTQVDEEQIEQNPTQEIDIVPSPKEDQSSLLPNDNFSASDSEGSHKIQKPSRKPRTKFIQIPEFSENSNPSFLQVAEHKVDPQTFNVVEEQEEIIVEGHSAMGAIHALALAKAEEMIIEDSCTNRAIILEPDVQVDSLTDIDSSCAYEDVEECHFKGQLGSSSGHRNNCFFHSLQQLLELKESPQEIREKFSEYIEGRPSLANDQAVMMSDTVPVAVYYRTSFCFHVVLEGRSQRYTYQIRIGNSSPTIHFQLTTNGAKTTGHYEPILPKGSVQYNIPQIVEDGSELDKSCLSVTPDIIARIETDRALANAQEVIEGMSTSFESDINMPKDLWDNDLDKDCLTRERLIFSAMNKFKSEDFKKIKIKPTDWLFMKINAGVGFHVSLLQDPSFVRFKSIKSLIGDTSIYHYLRSKKAKKEYSRMRCLYSIPEWIFRIIFPGNVMASSKEITTEKCEYSCHRYHQDCNWHADLDFSEELSSRRRALASYLGVEIDNMCFWLSLVPRVNDPTYQSIQRYGGYYMIKPFNKHLVKDYAPQVQSLKCELCHLQFRMQDILNLHIKEEHKYVYDDKEYWCCAYKGCNKTSSKASGIARHVDKYHKDQDLDQERSDIEDGYETPKYHTCIKCGKTFEGEAKFQKHEALCKADPNSPQAVRREAQKELEKQSVFQTIKQFVLEQMDNVVKVISSIFTSIKGTLKKIRRIAINITAAIINLVMYPSITTAFTTVAIICNEVASELSDTQEGLVEVLRSSLTNVIKERLPSFLTRPEPQAAPTREDDQAAADESFTTTVLGILKCLVPGIKYDAGLLKARQQKIEDMVKSLRNIRNIGSWFITWLKKLWVMIQIYLFGATITDYAEAIGELDPDAVFAWIKDVNEFEVKYHMAQGMVGEIPNEGKLISQVASLAQDPQLQVTLFGMREVGLKYQKIAAKMKYSDCQHLIKTIDATNTKIGKWVNQMVPLLAAKKPKHSPFMVYLYGPPGVGKSDLVDQLAALLLGAQNRSYVPERDRYSKPPSSEYWEGYRQQPVVVFDDFLQMKDMQSNMKQLGDIIYLATRAEFHLNMATLEAKYGTYFNSDIVIVTSNCEPSKELVSDSLQSFGAFARRFDAIIQVQMDGGLTNARLIDQRRAANQFVTDGYRFKIQTWRTNPAYNDPDAGHYATYSYTVNNQMYNLYGWERFTCIMVELMAMKAKREEILDTKQFAAVGNMEHLRGIYDNVMTTTNYTPVHGRIPVHQSGQGYYNKSLNWYFGAHWLTLSESMVLPEEQSCEEDSEKDESNKLPFSLDRCPACQKDLDERDAGDPELSRAEKLYYWLRHNMIVRAEELNEGKSGTAHEVMQDLIYRQYRDGLMSSKLSDTIKANKNRKTRMSAEALNRMGAAKWSHFLYKAPGCPWSFQELLDARWIEAQELILDYAYNNDDFESYTWAAMMWLPRWFKKTGKKAIKPVCSRIDKVIDAAEEVKKKIVESVDSIKETHAYMAKIVVFGTLITVITGAITVALRWMHNQFSLQKIQEEFNKIRVNDVMHPPEIPNPEGFGGSGSAVTRAQKKEALRYARAWNMLYKNKIPIVEGNDVVDISDFITDSPDPKRVTVSGPTIPQSDKTVYVRASAGEVIDVSINPSGNTLYISDRFGHSKQVDTRGIKIPQKALGKVIDEMLFPIEESKEDRIQLVQNILENDGYPQMEGTIDKNASAMTTTLIHNGAVVWNLETACRVQGFFVRGKVLLIPRHIFSEASDKPREDQVLSLSTMQIKDLRFTLRDVTFFEDKDKDVALIGFKISIPRYKDITNKFIRDTEILENGERGYLLTFVEPTWQSTLSMVATKSVINMKFGGKLMYGNDASPYEVTNHVMYVCDSVKGDCGSLLMRFNPSKDRKLIGFHIAGSPQDSVGYSVPITEQYLLKNLKSIPEAQHGEMLLEGNIVQDVFPIEVEGEQVNCKTMSKVIGKVDRFFVPSAPRKSQIMPSPIQGMLMEPKSKPANLRPFINQQGEYKDPLQIALSKLEVPQIVLPQEAVDLAAAAMRMEYAQMNRHGDHMKGNGILDDDAVVNGIEGSQWIRPLNMHTSPGYPYVLAGGKETIFEDREDGKKRMKPFFYEQVMKRRKALEDGIPIPAIVIDCLKDERLPNAKVEAGKVRIFNNCPCDFNICQRYYFLKFVAHLMQNHVAGEVSVGINVHGDDWEILWKRLKKSGDHWLAGDYSAWDKRTPYQCALAALPIVEDFYMMFPDYDEKHAIARRVLIEQSFASVRIAIGEDPVMYQVHQSMPSGIPLTASWNSIVNSVLYRTIFVLIMHEKLGWSYSLAANRYKKHVTFVAYGDDHIARVSDFAFQYFNMQTISEKMAQYGIGYTAPDKSDLMPKELMDDEVTYLKRRFVERGGRIDAPMAIENVIDILSWVHAKTYNEAKEACEMAVQSVLLELTHHDNKTYHYWYSRILQACAQKQVICPTFTYQDALDVRRSADFDGDLLDLLPQLQMGKMSQPKEQTKPSVDAQIEDCLRETETQNKEQQITEFVDESAVVSTDVKTHSMPTKNPYKHQDIESILNRPYPVARIEWKKTSAYGTNILRLAFPDALFNLPQIWTKLRNFEFMRAGIKLSIRVNATAYHYGKLLGVWRPLALGKTTPTSTVNEDYGPYDNLTTLSSYPHILVSPNNIDTNEMNIDFMLPLEWMDLKAFAYAPESEYYSYRLMMNLGVFELWILNPLNAMGDAQDPSAHITVYASFTNLELAGYTTQVFNFLNISLGSYNGIVPVPDKFIGIDVIGKSLPEAQSGVSKFGKYPMQYASSGLVHQNAQQDLKLSNHADKSLIQYNKVPSYLMKKDISKTVKAGSNIVSIPVSPWVTGKCSGKSYALPTRLHYTTDFFRYWRGTLKYTFNVVCSRFHSMRLRVYWTPSAVISATEGMVETSTVSKVIDVEGETNFEFDVPWLQSMPFLRTTGGLSHNGWIHVDVVNPIVYPTPQMPDIQLNVWISSMDDLQLSLVKMPTPVMIPACYTKNSRALPEAQSSEPMIDCSTKEYEGNLEIKGDPCGRDSVTSIYDLAAKPTPFSHAPAAQQTTAISIYYQPVWGTGSSRAVRLKDFFGRIRLMYVASFGDIIFQIPYHDEGTVWINPTSVSRWDTASGRVEKEITEFSTMMSQSAKFDPDEPQRQVRLPAYTNLRMIPNVVSKQFSTNPYVEWPGVEFTHDGNSTEEFTLLVSTADNFSFFVDVGPPAYISN</sequence>
<dbReference type="InterPro" id="IPR033703">
    <property type="entry name" value="Rhv-like"/>
</dbReference>
<proteinExistence type="predicted"/>
<evidence type="ECO:0000256" key="3">
    <source>
        <dbReference type="ARBA" id="ARBA00022484"/>
    </source>
</evidence>
<dbReference type="GO" id="GO:0039694">
    <property type="term" value="P:viral RNA genome replication"/>
    <property type="evidence" value="ECO:0007669"/>
    <property type="project" value="InterPro"/>
</dbReference>
<reference evidence="19" key="2">
    <citation type="submission" date="2024-01" db="EMBL/GenBank/DDBJ databases">
        <authorList>
            <person name="Zhang X.-A."/>
            <person name="Zhang J.-T."/>
            <person name="Hu Z.-Y."/>
            <person name="Liu W."/>
        </authorList>
    </citation>
    <scope>NUCLEOTIDE SEQUENCE</scope>
    <source>
        <strain evidence="19">Picorna_5</strain>
    </source>
</reference>
<evidence type="ECO:0000313" key="19">
    <source>
        <dbReference type="EMBL" id="WZI33515.1"/>
    </source>
</evidence>
<dbReference type="InterPro" id="IPR001205">
    <property type="entry name" value="RNA-dir_pol_C"/>
</dbReference>
<dbReference type="Pfam" id="PF00680">
    <property type="entry name" value="RdRP_1"/>
    <property type="match status" value="1"/>
</dbReference>
<evidence type="ECO:0000256" key="9">
    <source>
        <dbReference type="ARBA" id="ARBA00022801"/>
    </source>
</evidence>
<dbReference type="InterPro" id="IPR009003">
    <property type="entry name" value="Peptidase_S1_PA"/>
</dbReference>
<dbReference type="InterPro" id="IPR043128">
    <property type="entry name" value="Rev_trsase/Diguanyl_cyclase"/>
</dbReference>
<feature type="compositionally biased region" description="Polar residues" evidence="15">
    <location>
        <begin position="588"/>
        <end position="601"/>
    </location>
</feature>
<dbReference type="Pfam" id="PF00910">
    <property type="entry name" value="RNA_helicase"/>
    <property type="match status" value="1"/>
</dbReference>
<dbReference type="GO" id="GO:0006351">
    <property type="term" value="P:DNA-templated transcription"/>
    <property type="evidence" value="ECO:0007669"/>
    <property type="project" value="InterPro"/>
</dbReference>
<dbReference type="GO" id="GO:0006508">
    <property type="term" value="P:proteolysis"/>
    <property type="evidence" value="ECO:0007669"/>
    <property type="project" value="UniProtKB-KW"/>
</dbReference>
<dbReference type="SUPFAM" id="SSF56672">
    <property type="entry name" value="DNA/RNA polymerases"/>
    <property type="match status" value="1"/>
</dbReference>
<dbReference type="InterPro" id="IPR013087">
    <property type="entry name" value="Znf_C2H2_type"/>
</dbReference>
<dbReference type="PROSITE" id="PS51874">
    <property type="entry name" value="PCV_3C_PRO"/>
    <property type="match status" value="1"/>
</dbReference>
<dbReference type="GO" id="GO:0003968">
    <property type="term" value="F:RNA-directed RNA polymerase activity"/>
    <property type="evidence" value="ECO:0007669"/>
    <property type="project" value="UniProtKB-KW"/>
</dbReference>
<keyword evidence="12" id="KW-0067">ATP-binding</keyword>
<dbReference type="InterPro" id="IPR044067">
    <property type="entry name" value="PCV_3C_PRO"/>
</dbReference>
<keyword evidence="13" id="KW-0946">Virion</keyword>
<dbReference type="PROSITE" id="PS50507">
    <property type="entry name" value="RDRP_SSRNA_POS"/>
    <property type="match status" value="1"/>
</dbReference>
<protein>
    <recommendedName>
        <fullName evidence="2">Genome polyprotein</fullName>
    </recommendedName>
</protein>
<dbReference type="Gene3D" id="2.60.120.20">
    <property type="match status" value="2"/>
</dbReference>
<keyword evidence="8" id="KW-0547">Nucleotide-binding</keyword>
<dbReference type="GO" id="GO:0003723">
    <property type="term" value="F:RNA binding"/>
    <property type="evidence" value="ECO:0007669"/>
    <property type="project" value="InterPro"/>
</dbReference>
<comment type="subcellular location">
    <subcellularLocation>
        <location evidence="1">Virion</location>
    </subcellularLocation>
</comment>
<dbReference type="InterPro" id="IPR043502">
    <property type="entry name" value="DNA/RNA_pol_sf"/>
</dbReference>
<dbReference type="Gene3D" id="3.30.70.270">
    <property type="match status" value="1"/>
</dbReference>
<feature type="compositionally biased region" description="Basic and acidic residues" evidence="15">
    <location>
        <begin position="394"/>
        <end position="409"/>
    </location>
</feature>
<keyword evidence="4" id="KW-0167">Capsid protein</keyword>
<dbReference type="GO" id="GO:0005524">
    <property type="term" value="F:ATP binding"/>
    <property type="evidence" value="ECO:0007669"/>
    <property type="project" value="UniProtKB-KW"/>
</dbReference>
<evidence type="ECO:0000256" key="14">
    <source>
        <dbReference type="ARBA" id="ARBA00022953"/>
    </source>
</evidence>
<feature type="region of interest" description="Disordered" evidence="15">
    <location>
        <begin position="388"/>
        <end position="441"/>
    </location>
</feature>
<dbReference type="SUPFAM" id="SSF88633">
    <property type="entry name" value="Positive stranded ssRNA viruses"/>
    <property type="match status" value="2"/>
</dbReference>
<dbReference type="InterPro" id="IPR024387">
    <property type="entry name" value="Pept_C3G_Picornavir"/>
</dbReference>
<dbReference type="GO" id="GO:0005198">
    <property type="term" value="F:structural molecule activity"/>
    <property type="evidence" value="ECO:0007669"/>
    <property type="project" value="InterPro"/>
</dbReference>
<dbReference type="InterPro" id="IPR007094">
    <property type="entry name" value="RNA-dir_pol_PSvirus"/>
</dbReference>
<dbReference type="Pfam" id="PF12381">
    <property type="entry name" value="Peptidase_C3G"/>
    <property type="match status" value="1"/>
</dbReference>
<evidence type="ECO:0000256" key="15">
    <source>
        <dbReference type="SAM" id="MobiDB-lite"/>
    </source>
</evidence>
<dbReference type="InterPro" id="IPR027417">
    <property type="entry name" value="P-loop_NTPase"/>
</dbReference>
<evidence type="ECO:0000259" key="16">
    <source>
        <dbReference type="PROSITE" id="PS50507"/>
    </source>
</evidence>
<dbReference type="GO" id="GO:0004197">
    <property type="term" value="F:cysteine-type endopeptidase activity"/>
    <property type="evidence" value="ECO:0007669"/>
    <property type="project" value="InterPro"/>
</dbReference>
<dbReference type="InterPro" id="IPR001676">
    <property type="entry name" value="Picornavirus_capsid"/>
</dbReference>
<dbReference type="InterPro" id="IPR014759">
    <property type="entry name" value="Helicase_SF3_ssRNA_vir"/>
</dbReference>
<reference evidence="19" key="1">
    <citation type="journal article" date="2024" name="NPJ Biofilms Microbiomes">
        <title>Decoding the RNA viromes in shrew lungs along the eastern coast of China.</title>
        <authorList>
            <person name="Zhang J.T."/>
            <person name="Hu Z.Y."/>
            <person name="Tang F."/>
            <person name="Liu Y.T."/>
            <person name="Tan W.L."/>
            <person name="Ma X.F."/>
            <person name="Zhang Y.F."/>
            <person name="Si G.Q."/>
            <person name="Zhang L."/>
            <person name="Zhang M.Q."/>
            <person name="Peng C."/>
            <person name="Fu B.K."/>
            <person name="Fang L.Q."/>
            <person name="Zhang X.A."/>
            <person name="Liu W."/>
        </authorList>
    </citation>
    <scope>NUCLEOTIDE SEQUENCE</scope>
    <source>
        <strain evidence="19">Picorna_5</strain>
    </source>
</reference>
<keyword evidence="5" id="KW-0645">Protease</keyword>
<feature type="compositionally biased region" description="Basic residues" evidence="15">
    <location>
        <begin position="606"/>
        <end position="615"/>
    </location>
</feature>
<organism evidence="19">
    <name type="scientific">Suncus murinus associated picornavirus 2</name>
    <dbReference type="NCBI Taxonomy" id="3139569"/>
    <lineage>
        <taxon>Viruses</taxon>
        <taxon>Riboviria</taxon>
        <taxon>Orthornavirae</taxon>
        <taxon>Pisuviricota</taxon>
        <taxon>Pisoniviricetes</taxon>
        <taxon>Picornavirales</taxon>
    </lineage>
</organism>
<dbReference type="SUPFAM" id="SSF50494">
    <property type="entry name" value="Trypsin-like serine proteases"/>
    <property type="match status" value="1"/>
</dbReference>
<evidence type="ECO:0000256" key="11">
    <source>
        <dbReference type="ARBA" id="ARBA00022807"/>
    </source>
</evidence>
<keyword evidence="3" id="KW-0696">RNA-directed RNA polymerase</keyword>
<evidence type="ECO:0000256" key="6">
    <source>
        <dbReference type="ARBA" id="ARBA00022679"/>
    </source>
</evidence>
<dbReference type="GO" id="GO:0019028">
    <property type="term" value="C:viral capsid"/>
    <property type="evidence" value="ECO:0007669"/>
    <property type="project" value="UniProtKB-KW"/>
</dbReference>
<dbReference type="PROSITE" id="PS00028">
    <property type="entry name" value="ZINC_FINGER_C2H2_1"/>
    <property type="match status" value="1"/>
</dbReference>
<keyword evidence="6" id="KW-0808">Transferase</keyword>
<dbReference type="Gene3D" id="1.20.960.20">
    <property type="match status" value="1"/>
</dbReference>
<evidence type="ECO:0000256" key="5">
    <source>
        <dbReference type="ARBA" id="ARBA00022670"/>
    </source>
</evidence>
<evidence type="ECO:0000256" key="2">
    <source>
        <dbReference type="ARBA" id="ARBA00020107"/>
    </source>
</evidence>
<dbReference type="SMART" id="SM00355">
    <property type="entry name" value="ZnF_C2H2"/>
    <property type="match status" value="3"/>
</dbReference>
<dbReference type="Pfam" id="PF00073">
    <property type="entry name" value="Rhv"/>
    <property type="match status" value="1"/>
</dbReference>
<dbReference type="InterPro" id="IPR000605">
    <property type="entry name" value="Helicase_SF3_ssDNA/RNA_vir"/>
</dbReference>
<evidence type="ECO:0000256" key="13">
    <source>
        <dbReference type="ARBA" id="ARBA00022844"/>
    </source>
</evidence>
<keyword evidence="9" id="KW-0378">Hydrolase</keyword>
<dbReference type="InterPro" id="IPR029053">
    <property type="entry name" value="Viral_coat"/>
</dbReference>
<evidence type="ECO:0000256" key="7">
    <source>
        <dbReference type="ARBA" id="ARBA00022695"/>
    </source>
</evidence>
<evidence type="ECO:0000259" key="17">
    <source>
        <dbReference type="PROSITE" id="PS51218"/>
    </source>
</evidence>
<evidence type="ECO:0000256" key="12">
    <source>
        <dbReference type="ARBA" id="ARBA00022840"/>
    </source>
</evidence>
<dbReference type="InterPro" id="IPR043504">
    <property type="entry name" value="Peptidase_S1_PA_chymotrypsin"/>
</dbReference>
<keyword evidence="7" id="KW-0548">Nucleotidyltransferase</keyword>
<dbReference type="SUPFAM" id="SSF52540">
    <property type="entry name" value="P-loop containing nucleoside triphosphate hydrolases"/>
    <property type="match status" value="1"/>
</dbReference>